<dbReference type="EMBL" id="VOFY01000021">
    <property type="protein sequence ID" value="KAA8581249.1"/>
    <property type="molecule type" value="Genomic_DNA"/>
</dbReference>
<comment type="caution">
    <text evidence="1">The sequence shown here is derived from an EMBL/GenBank/DDBJ whole genome shotgun (WGS) entry which is preliminary data.</text>
</comment>
<evidence type="ECO:0000313" key="2">
    <source>
        <dbReference type="Proteomes" id="UP000327493"/>
    </source>
</evidence>
<evidence type="ECO:0000313" key="1">
    <source>
        <dbReference type="EMBL" id="KAA8581249.1"/>
    </source>
</evidence>
<gene>
    <name evidence="1" type="ORF">FQN60_002830</name>
</gene>
<dbReference type="AlphaFoldDB" id="A0A5J5CKP3"/>
<proteinExistence type="predicted"/>
<dbReference type="Proteomes" id="UP000327493">
    <property type="component" value="Chromosome 21"/>
</dbReference>
<protein>
    <submittedName>
        <fullName evidence="1">Uncharacterized protein</fullName>
    </submittedName>
</protein>
<organism evidence="1 2">
    <name type="scientific">Etheostoma spectabile</name>
    <name type="common">orangethroat darter</name>
    <dbReference type="NCBI Taxonomy" id="54343"/>
    <lineage>
        <taxon>Eukaryota</taxon>
        <taxon>Metazoa</taxon>
        <taxon>Chordata</taxon>
        <taxon>Craniata</taxon>
        <taxon>Vertebrata</taxon>
        <taxon>Euteleostomi</taxon>
        <taxon>Actinopterygii</taxon>
        <taxon>Neopterygii</taxon>
        <taxon>Teleostei</taxon>
        <taxon>Neoteleostei</taxon>
        <taxon>Acanthomorphata</taxon>
        <taxon>Eupercaria</taxon>
        <taxon>Perciformes</taxon>
        <taxon>Percoidei</taxon>
        <taxon>Percidae</taxon>
        <taxon>Etheostomatinae</taxon>
        <taxon>Etheostoma</taxon>
    </lineage>
</organism>
<sequence>MPRVRFPVTSEHRSLGSQHGNYILETRLSTYNVQPAAAMLLVTTMCPLNPRQVDLCATSLSIILGRATSVTTSECTE</sequence>
<accession>A0A5J5CKP3</accession>
<name>A0A5J5CKP3_9PERO</name>
<keyword evidence="2" id="KW-1185">Reference proteome</keyword>
<reference evidence="1 2" key="1">
    <citation type="submission" date="2019-08" db="EMBL/GenBank/DDBJ databases">
        <title>A chromosome-level genome assembly, high-density linkage maps, and genome scans reveal the genomic architecture of hybrid incompatibilities underlying speciation via character displacement in darters (Percidae: Etheostominae).</title>
        <authorList>
            <person name="Moran R.L."/>
            <person name="Catchen J.M."/>
            <person name="Fuller R.C."/>
        </authorList>
    </citation>
    <scope>NUCLEOTIDE SEQUENCE [LARGE SCALE GENOMIC DNA]</scope>
    <source>
        <strain evidence="1">EspeVRDwgs_2016</strain>
        <tissue evidence="1">Muscle</tissue>
    </source>
</reference>